<dbReference type="GO" id="GO:0016787">
    <property type="term" value="F:hydrolase activity"/>
    <property type="evidence" value="ECO:0007669"/>
    <property type="project" value="UniProtKB-KW"/>
</dbReference>
<dbReference type="Gene3D" id="3.30.1240.10">
    <property type="match status" value="1"/>
</dbReference>
<dbReference type="RefSeq" id="WP_379892574.1">
    <property type="nucleotide sequence ID" value="NZ_CBCSCT010000018.1"/>
</dbReference>
<evidence type="ECO:0000313" key="1">
    <source>
        <dbReference type="EMBL" id="MFC5985587.1"/>
    </source>
</evidence>
<sequence>MYFIFDLDGTICFGGKPVSEKILRALDHLKREGHEAIFASARPIRDMLPVIHERFHLHRMIGGNGSLMSENGKVVDAQSFSENERHALLDLIHKYHATYLIDGDWDYAYTGSSNHPILRNVDPAGRARSVSLDRLDAMVKALILTSDDQEKLAKEIAVLGVTIHEHRNEGVLDVSPAGIHKWSAIKQLGVEQGSFIAFGNDANDVTMFEHAGYRVRIGDHPLLSQAADESISLEGDFEQSIAERIMELSRTFRE</sequence>
<dbReference type="PANTHER" id="PTHR10000:SF53">
    <property type="entry name" value="5-AMINO-6-(5-PHOSPHO-D-RIBITYLAMINO)URACIL PHOSPHATASE YBJI-RELATED"/>
    <property type="match status" value="1"/>
</dbReference>
<organism evidence="1 2">
    <name type="scientific">Marinicrinis lubricantis</name>
    <dbReference type="NCBI Taxonomy" id="2086470"/>
    <lineage>
        <taxon>Bacteria</taxon>
        <taxon>Bacillati</taxon>
        <taxon>Bacillota</taxon>
        <taxon>Bacilli</taxon>
        <taxon>Bacillales</taxon>
        <taxon>Paenibacillaceae</taxon>
    </lineage>
</organism>
<reference evidence="2" key="1">
    <citation type="journal article" date="2019" name="Int. J. Syst. Evol. Microbiol.">
        <title>The Global Catalogue of Microorganisms (GCM) 10K type strain sequencing project: providing services to taxonomists for standard genome sequencing and annotation.</title>
        <authorList>
            <consortium name="The Broad Institute Genomics Platform"/>
            <consortium name="The Broad Institute Genome Sequencing Center for Infectious Disease"/>
            <person name="Wu L."/>
            <person name="Ma J."/>
        </authorList>
    </citation>
    <scope>NUCLEOTIDE SEQUENCE [LARGE SCALE GENOMIC DNA]</scope>
    <source>
        <strain evidence="2">CCM 8749</strain>
    </source>
</reference>
<dbReference type="PANTHER" id="PTHR10000">
    <property type="entry name" value="PHOSPHOSERINE PHOSPHATASE"/>
    <property type="match status" value="1"/>
</dbReference>
<dbReference type="InterPro" id="IPR006379">
    <property type="entry name" value="HAD-SF_hydro_IIB"/>
</dbReference>
<dbReference type="SUPFAM" id="SSF56784">
    <property type="entry name" value="HAD-like"/>
    <property type="match status" value="1"/>
</dbReference>
<dbReference type="Pfam" id="PF08282">
    <property type="entry name" value="Hydrolase_3"/>
    <property type="match status" value="1"/>
</dbReference>
<dbReference type="InterPro" id="IPR023214">
    <property type="entry name" value="HAD_sf"/>
</dbReference>
<keyword evidence="2" id="KW-1185">Reference proteome</keyword>
<name>A0ABW1IKI2_9BACL</name>
<dbReference type="Gene3D" id="3.40.50.1000">
    <property type="entry name" value="HAD superfamily/HAD-like"/>
    <property type="match status" value="1"/>
</dbReference>
<comment type="caution">
    <text evidence="1">The sequence shown here is derived from an EMBL/GenBank/DDBJ whole genome shotgun (WGS) entry which is preliminary data.</text>
</comment>
<proteinExistence type="predicted"/>
<keyword evidence="1" id="KW-0378">Hydrolase</keyword>
<evidence type="ECO:0000313" key="2">
    <source>
        <dbReference type="Proteomes" id="UP001596250"/>
    </source>
</evidence>
<protein>
    <submittedName>
        <fullName evidence="1">HAD-IIB family hydrolase</fullName>
    </submittedName>
</protein>
<dbReference type="NCBIfam" id="TIGR01484">
    <property type="entry name" value="HAD-SF-IIB"/>
    <property type="match status" value="1"/>
</dbReference>
<gene>
    <name evidence="1" type="ORF">ACFPXP_03930</name>
</gene>
<dbReference type="EMBL" id="JBHSQV010000028">
    <property type="protein sequence ID" value="MFC5985587.1"/>
    <property type="molecule type" value="Genomic_DNA"/>
</dbReference>
<dbReference type="Proteomes" id="UP001596250">
    <property type="component" value="Unassembled WGS sequence"/>
</dbReference>
<accession>A0ABW1IKI2</accession>
<dbReference type="InterPro" id="IPR036412">
    <property type="entry name" value="HAD-like_sf"/>
</dbReference>